<dbReference type="AlphaFoldDB" id="A0A1T4PQ96"/>
<dbReference type="EMBL" id="FUWM01000020">
    <property type="protein sequence ID" value="SJZ93579.1"/>
    <property type="molecule type" value="Genomic_DNA"/>
</dbReference>
<keyword evidence="3" id="KW-1185">Reference proteome</keyword>
<sequence>MKKSKLRTIIIIIVLLVFGLLFFNKFIGETPDKAEIKAVALKVDNSEVINSGITSIGYQSIKVRVLKGKYEGEKFTAVNQFTGKAEIDNYFKEGDKLLVAIKEKGNQVTAVKVIDLYRQGWELSLFLIFVIVLLIYARIVGVMALFSFVTSIYIIWNLLIPGLLAGYNPLLLASFTLIILTALIIFSIAGLTKKGLAAFTGTVTGLLITIIITLFFGNKLGLQGMTAPFSQALLFSGHMDLNMKHIFFASIVIGASGAAMDIAMDIAASIAEIKAQKPEIEMRELIESGFNVGRAVIGTMTTTLLLAYSGGYLTLLMLFSSKSTSLSRMINFKMVAAEILRTLTGSIGLVLVAPITAVLAGWIYSINFKEVIGWKKD</sequence>
<keyword evidence="1" id="KW-0812">Transmembrane</keyword>
<feature type="transmembrane region" description="Helical" evidence="1">
    <location>
        <begin position="125"/>
        <end position="155"/>
    </location>
</feature>
<feature type="transmembrane region" description="Helical" evidence="1">
    <location>
        <begin position="339"/>
        <end position="366"/>
    </location>
</feature>
<keyword evidence="1" id="KW-1133">Transmembrane helix</keyword>
<gene>
    <name evidence="2" type="ORF">SAMN02745118_02274</name>
</gene>
<dbReference type="PANTHER" id="PTHR41771:SF1">
    <property type="entry name" value="MEMBRANE PROTEIN"/>
    <property type="match status" value="1"/>
</dbReference>
<name>A0A1T4PQ96_9FIRM</name>
<reference evidence="3" key="1">
    <citation type="submission" date="2017-02" db="EMBL/GenBank/DDBJ databases">
        <authorList>
            <person name="Varghese N."/>
            <person name="Submissions S."/>
        </authorList>
    </citation>
    <scope>NUCLEOTIDE SEQUENCE [LARGE SCALE GENOMIC DNA]</scope>
    <source>
        <strain evidence="3">ATCC BAA-73</strain>
    </source>
</reference>
<feature type="transmembrane region" description="Helical" evidence="1">
    <location>
        <begin position="246"/>
        <end position="271"/>
    </location>
</feature>
<feature type="transmembrane region" description="Helical" evidence="1">
    <location>
        <begin position="6"/>
        <end position="23"/>
    </location>
</feature>
<evidence type="ECO:0000256" key="1">
    <source>
        <dbReference type="SAM" id="Phobius"/>
    </source>
</evidence>
<feature type="transmembrane region" description="Helical" evidence="1">
    <location>
        <begin position="167"/>
        <end position="189"/>
    </location>
</feature>
<dbReference type="Proteomes" id="UP000190625">
    <property type="component" value="Unassembled WGS sequence"/>
</dbReference>
<dbReference type="Pfam" id="PF07907">
    <property type="entry name" value="YibE_F"/>
    <property type="match status" value="1"/>
</dbReference>
<protein>
    <submittedName>
        <fullName evidence="2">Uncharacterized membrane protein</fullName>
    </submittedName>
</protein>
<evidence type="ECO:0000313" key="2">
    <source>
        <dbReference type="EMBL" id="SJZ93579.1"/>
    </source>
</evidence>
<feature type="transmembrane region" description="Helical" evidence="1">
    <location>
        <begin position="196"/>
        <end position="216"/>
    </location>
</feature>
<feature type="transmembrane region" description="Helical" evidence="1">
    <location>
        <begin position="292"/>
        <end position="319"/>
    </location>
</feature>
<dbReference type="STRING" id="142842.SAMN02745118_02274"/>
<proteinExistence type="predicted"/>
<dbReference type="RefSeq" id="WP_078810714.1">
    <property type="nucleotide sequence ID" value="NZ_FUWM01000020.1"/>
</dbReference>
<organism evidence="2 3">
    <name type="scientific">Selenihalanaerobacter shriftii</name>
    <dbReference type="NCBI Taxonomy" id="142842"/>
    <lineage>
        <taxon>Bacteria</taxon>
        <taxon>Bacillati</taxon>
        <taxon>Bacillota</taxon>
        <taxon>Clostridia</taxon>
        <taxon>Halanaerobiales</taxon>
        <taxon>Halobacteroidaceae</taxon>
        <taxon>Selenihalanaerobacter</taxon>
    </lineage>
</organism>
<keyword evidence="1" id="KW-0472">Membrane</keyword>
<dbReference type="PANTHER" id="PTHR41771">
    <property type="entry name" value="MEMBRANE PROTEIN-RELATED"/>
    <property type="match status" value="1"/>
</dbReference>
<dbReference type="InterPro" id="IPR012507">
    <property type="entry name" value="YibE_F"/>
</dbReference>
<dbReference type="OrthoDB" id="5753718at2"/>
<evidence type="ECO:0000313" key="3">
    <source>
        <dbReference type="Proteomes" id="UP000190625"/>
    </source>
</evidence>
<accession>A0A1T4PQ96</accession>